<evidence type="ECO:0000313" key="3">
    <source>
        <dbReference type="Proteomes" id="UP000010866"/>
    </source>
</evidence>
<protein>
    <recommendedName>
        <fullName evidence="4">Heat-shock protein</fullName>
    </recommendedName>
</protein>
<reference evidence="3" key="1">
    <citation type="submission" date="2012-02" db="EMBL/GenBank/DDBJ databases">
        <title>Complete sequence of chromosome of Methanomethylovorans hollandica DSM 15978.</title>
        <authorList>
            <person name="Lucas S."/>
            <person name="Copeland A."/>
            <person name="Lapidus A."/>
            <person name="Glavina del Rio T."/>
            <person name="Dalin E."/>
            <person name="Tice H."/>
            <person name="Bruce D."/>
            <person name="Goodwin L."/>
            <person name="Pitluck S."/>
            <person name="Peters L."/>
            <person name="Mikhailova N."/>
            <person name="Held B."/>
            <person name="Kyrpides N."/>
            <person name="Mavromatis K."/>
            <person name="Ivanova N."/>
            <person name="Brettin T."/>
            <person name="Detter J.C."/>
            <person name="Han C."/>
            <person name="Larimer F."/>
            <person name="Land M."/>
            <person name="Hauser L."/>
            <person name="Markowitz V."/>
            <person name="Cheng J.-F."/>
            <person name="Hugenholtz P."/>
            <person name="Woyke T."/>
            <person name="Wu D."/>
            <person name="Spring S."/>
            <person name="Schroeder M."/>
            <person name="Brambilla E."/>
            <person name="Klenk H.-P."/>
            <person name="Eisen J.A."/>
        </authorList>
    </citation>
    <scope>NUCLEOTIDE SEQUENCE [LARGE SCALE GENOMIC DNA]</scope>
    <source>
        <strain evidence="3">DSM 15978 / NBRC 107637 / DMS1</strain>
    </source>
</reference>
<feature type="transmembrane region" description="Helical" evidence="1">
    <location>
        <begin position="12"/>
        <end position="35"/>
    </location>
</feature>
<feature type="transmembrane region" description="Helical" evidence="1">
    <location>
        <begin position="41"/>
        <end position="61"/>
    </location>
</feature>
<accession>L0KUQ3</accession>
<dbReference type="GeneID" id="14406750"/>
<keyword evidence="1" id="KW-0812">Transmembrane</keyword>
<dbReference type="HOGENOM" id="CLU_147796_0_0_2"/>
<dbReference type="STRING" id="867904.Metho_0941"/>
<sequence>MGILSENPFAQAIAISTSMALFMIGVAMGIMTMLSTKSTPLPFAVILLIFAVIFIASSVFFENRGADHVGSLMGGGIAGFAVTFAIIAFFTGISFAAQGGIQGIGWERMVSALAICMISSMLIIKAVKYKISGQYL</sequence>
<name>L0KUQ3_METHD</name>
<dbReference type="Proteomes" id="UP000010866">
    <property type="component" value="Chromosome"/>
</dbReference>
<keyword evidence="1" id="KW-1133">Transmembrane helix</keyword>
<feature type="transmembrane region" description="Helical" evidence="1">
    <location>
        <begin position="73"/>
        <end position="97"/>
    </location>
</feature>
<keyword evidence="3" id="KW-1185">Reference proteome</keyword>
<organism evidence="2 3">
    <name type="scientific">Methanomethylovorans hollandica (strain DSM 15978 / NBRC 107637 / DMS1)</name>
    <dbReference type="NCBI Taxonomy" id="867904"/>
    <lineage>
        <taxon>Archaea</taxon>
        <taxon>Methanobacteriati</taxon>
        <taxon>Methanobacteriota</taxon>
        <taxon>Stenosarchaea group</taxon>
        <taxon>Methanomicrobia</taxon>
        <taxon>Methanosarcinales</taxon>
        <taxon>Methanosarcinaceae</taxon>
        <taxon>Methanomethylovorans</taxon>
    </lineage>
</organism>
<dbReference type="RefSeq" id="WP_015324349.1">
    <property type="nucleotide sequence ID" value="NC_019977.1"/>
</dbReference>
<proteinExistence type="predicted"/>
<dbReference type="KEGG" id="mhz:Metho_0941"/>
<evidence type="ECO:0008006" key="4">
    <source>
        <dbReference type="Google" id="ProtNLM"/>
    </source>
</evidence>
<evidence type="ECO:0000313" key="2">
    <source>
        <dbReference type="EMBL" id="AGB49182.1"/>
    </source>
</evidence>
<dbReference type="AlphaFoldDB" id="L0KUQ3"/>
<dbReference type="EMBL" id="CP003362">
    <property type="protein sequence ID" value="AGB49182.1"/>
    <property type="molecule type" value="Genomic_DNA"/>
</dbReference>
<evidence type="ECO:0000256" key="1">
    <source>
        <dbReference type="SAM" id="Phobius"/>
    </source>
</evidence>
<feature type="transmembrane region" description="Helical" evidence="1">
    <location>
        <begin position="109"/>
        <end position="127"/>
    </location>
</feature>
<gene>
    <name evidence="2" type="ordered locus">Metho_0941</name>
</gene>
<keyword evidence="1" id="KW-0472">Membrane</keyword>